<evidence type="ECO:0000313" key="3">
    <source>
        <dbReference type="Proteomes" id="UP001152759"/>
    </source>
</evidence>
<dbReference type="InterPro" id="IPR006202">
    <property type="entry name" value="Neur_chan_lig-bd"/>
</dbReference>
<dbReference type="AlphaFoldDB" id="A0A9P0A2M7"/>
<dbReference type="Proteomes" id="UP001152759">
    <property type="component" value="Chromosome 2"/>
</dbReference>
<dbReference type="GO" id="GO:0016020">
    <property type="term" value="C:membrane"/>
    <property type="evidence" value="ECO:0007669"/>
    <property type="project" value="InterPro"/>
</dbReference>
<feature type="domain" description="Neurotransmitter-gated ion-channel ligand-binding" evidence="1">
    <location>
        <begin position="84"/>
        <end position="131"/>
    </location>
</feature>
<organism evidence="2 3">
    <name type="scientific">Bemisia tabaci</name>
    <name type="common">Sweetpotato whitefly</name>
    <name type="synonym">Aleurodes tabaci</name>
    <dbReference type="NCBI Taxonomy" id="7038"/>
    <lineage>
        <taxon>Eukaryota</taxon>
        <taxon>Metazoa</taxon>
        <taxon>Ecdysozoa</taxon>
        <taxon>Arthropoda</taxon>
        <taxon>Hexapoda</taxon>
        <taxon>Insecta</taxon>
        <taxon>Pterygota</taxon>
        <taxon>Neoptera</taxon>
        <taxon>Paraneoptera</taxon>
        <taxon>Hemiptera</taxon>
        <taxon>Sternorrhyncha</taxon>
        <taxon>Aleyrodoidea</taxon>
        <taxon>Aleyrodidae</taxon>
        <taxon>Aleyrodinae</taxon>
        <taxon>Bemisia</taxon>
    </lineage>
</organism>
<protein>
    <recommendedName>
        <fullName evidence="1">Neurotransmitter-gated ion-channel ligand-binding domain-containing protein</fullName>
    </recommendedName>
</protein>
<dbReference type="EMBL" id="OU963863">
    <property type="protein sequence ID" value="CAH0384455.1"/>
    <property type="molecule type" value="Genomic_DNA"/>
</dbReference>
<reference evidence="2" key="1">
    <citation type="submission" date="2021-12" db="EMBL/GenBank/DDBJ databases">
        <authorList>
            <person name="King R."/>
        </authorList>
    </citation>
    <scope>NUCLEOTIDE SEQUENCE</scope>
</reference>
<dbReference type="Gene3D" id="2.70.170.10">
    <property type="entry name" value="Neurotransmitter-gated ion-channel ligand-binding domain"/>
    <property type="match status" value="1"/>
</dbReference>
<evidence type="ECO:0000313" key="2">
    <source>
        <dbReference type="EMBL" id="CAH0384455.1"/>
    </source>
</evidence>
<proteinExistence type="predicted"/>
<gene>
    <name evidence="2" type="ORF">BEMITA_LOCUS3780</name>
</gene>
<sequence>MIAKRFLDLGMVLIIFLALLKFSSSLKGSKYFMLGQQLSTTVDYRRKPFVAFPNFTVARTNRLVRRKSGKNSELRLPRANEDYSKSEMALNCWLPMSWQDEKLKWNTSDYNGISRINILQHEIWLPDILAYSS</sequence>
<dbReference type="SUPFAM" id="SSF63712">
    <property type="entry name" value="Nicotinic receptor ligand binding domain-like"/>
    <property type="match status" value="1"/>
</dbReference>
<dbReference type="InterPro" id="IPR036734">
    <property type="entry name" value="Neur_chan_lig-bd_sf"/>
</dbReference>
<dbReference type="Pfam" id="PF02931">
    <property type="entry name" value="Neur_chan_LBD"/>
    <property type="match status" value="1"/>
</dbReference>
<name>A0A9P0A2M7_BEMTA</name>
<accession>A0A9P0A2M7</accession>
<dbReference type="GO" id="GO:0005230">
    <property type="term" value="F:extracellular ligand-gated monoatomic ion channel activity"/>
    <property type="evidence" value="ECO:0007669"/>
    <property type="project" value="InterPro"/>
</dbReference>
<evidence type="ECO:0000259" key="1">
    <source>
        <dbReference type="Pfam" id="PF02931"/>
    </source>
</evidence>
<keyword evidence="3" id="KW-1185">Reference proteome</keyword>